<dbReference type="AlphaFoldDB" id="A0A507FCX1"/>
<name>A0A507FCX1_9FUNG</name>
<comment type="caution">
    <text evidence="2">The sequence shown here is derived from an EMBL/GenBank/DDBJ whole genome shotgun (WGS) entry which is preliminary data.</text>
</comment>
<gene>
    <name evidence="2" type="ORF">CcCBS67573_g04684</name>
</gene>
<reference evidence="2 3" key="1">
    <citation type="journal article" date="2019" name="Sci. Rep.">
        <title>Comparative genomics of chytrid fungi reveal insights into the obligate biotrophic and pathogenic lifestyle of Synchytrium endobioticum.</title>
        <authorList>
            <person name="van de Vossenberg B.T.L.H."/>
            <person name="Warris S."/>
            <person name="Nguyen H.D.T."/>
            <person name="van Gent-Pelzer M.P.E."/>
            <person name="Joly D.L."/>
            <person name="van de Geest H.C."/>
            <person name="Bonants P.J.M."/>
            <person name="Smith D.S."/>
            <person name="Levesque C.A."/>
            <person name="van der Lee T.A.J."/>
        </authorList>
    </citation>
    <scope>NUCLEOTIDE SEQUENCE [LARGE SCALE GENOMIC DNA]</scope>
    <source>
        <strain evidence="2 3">CBS 675.73</strain>
    </source>
</reference>
<evidence type="ECO:0000313" key="3">
    <source>
        <dbReference type="Proteomes" id="UP000320333"/>
    </source>
</evidence>
<protein>
    <submittedName>
        <fullName evidence="2">Uncharacterized protein</fullName>
    </submittedName>
</protein>
<feature type="compositionally biased region" description="Low complexity" evidence="1">
    <location>
        <begin position="356"/>
        <end position="375"/>
    </location>
</feature>
<feature type="compositionally biased region" description="Low complexity" evidence="1">
    <location>
        <begin position="73"/>
        <end position="83"/>
    </location>
</feature>
<organism evidence="2 3">
    <name type="scientific">Chytriomyces confervae</name>
    <dbReference type="NCBI Taxonomy" id="246404"/>
    <lineage>
        <taxon>Eukaryota</taxon>
        <taxon>Fungi</taxon>
        <taxon>Fungi incertae sedis</taxon>
        <taxon>Chytridiomycota</taxon>
        <taxon>Chytridiomycota incertae sedis</taxon>
        <taxon>Chytridiomycetes</taxon>
        <taxon>Chytridiales</taxon>
        <taxon>Chytriomycetaceae</taxon>
        <taxon>Chytriomyces</taxon>
    </lineage>
</organism>
<proteinExistence type="predicted"/>
<dbReference type="Pfam" id="PF08642">
    <property type="entry name" value="Rxt3"/>
    <property type="match status" value="1"/>
</dbReference>
<feature type="region of interest" description="Disordered" evidence="1">
    <location>
        <begin position="406"/>
        <end position="434"/>
    </location>
</feature>
<accession>A0A507FCX1</accession>
<evidence type="ECO:0000256" key="1">
    <source>
        <dbReference type="SAM" id="MobiDB-lite"/>
    </source>
</evidence>
<dbReference type="Proteomes" id="UP000320333">
    <property type="component" value="Unassembled WGS sequence"/>
</dbReference>
<feature type="compositionally biased region" description="Basic and acidic residues" evidence="1">
    <location>
        <begin position="1"/>
        <end position="14"/>
    </location>
</feature>
<feature type="region of interest" description="Disordered" evidence="1">
    <location>
        <begin position="336"/>
        <end position="386"/>
    </location>
</feature>
<dbReference type="STRING" id="246404.A0A507FCX1"/>
<dbReference type="EMBL" id="QEAP01000147">
    <property type="protein sequence ID" value="TPX74064.1"/>
    <property type="molecule type" value="Genomic_DNA"/>
</dbReference>
<evidence type="ECO:0000313" key="2">
    <source>
        <dbReference type="EMBL" id="TPX74064.1"/>
    </source>
</evidence>
<sequence length="650" mass="69347">MNHDAETAKTETQRTEPGPEEQPMQDITPSEPRIDTDADVVPAELETDAERETRLKLKRRRLAGDITDETDEPPASTPASVPVSGAGVGVGAGAGDGAGAVAGAAAATAGAANNTNTPSPVFRIAPPFQVAVINETALVHPYSAAGHKDFLGSVVYRLPTRSDPGSSDLASLNLFLLPQFDSSHLYATIDVRISAEHLSFMRNPAVQCRAVWGTDIYTDDSDVVAVIIHSGHYKPIDAPSFTHHVATTSDELEIAKSKATLNLQSLKKDVTATPATSTPPQDSANKPEQTIALSLPTTSAKTILATADPNSSPPIPLHDVIVTLRVLPRLTKYTGTACTPAADANPVKTDPDGIQSSAAGNRSKSSSSSETPFSSRGWGSSHQGESIRVEKVVEVSRINHAGKKLAAADDTAVAGTKQSEAAPQTPEITSTLRPGRKSGAIEWCMVGIHERVFAPPLPVVMPASFSQRNKRKSSLAPGALAGARKEMFDVVRVLFSCVDGRACYKYAPQILHEWPKFLQDGLVDMNAEKPLIDAPVPVVASSNACFGLTGPELKRMEGWSVWRVRLSVAGTTLCLEDDVGTRYEVTRYNASSSETYKISGISSSQTGKMGDTDDVVVVGLSDLEWRSGGMYIKGLQQLFETDRFYFKTVM</sequence>
<feature type="compositionally biased region" description="Polar residues" evidence="1">
    <location>
        <begin position="416"/>
        <end position="432"/>
    </location>
</feature>
<dbReference type="InterPro" id="IPR013951">
    <property type="entry name" value="Rxt3"/>
</dbReference>
<feature type="region of interest" description="Disordered" evidence="1">
    <location>
        <begin position="1"/>
        <end position="83"/>
    </location>
</feature>
<dbReference type="OrthoDB" id="3596986at2759"/>
<keyword evidence="3" id="KW-1185">Reference proteome</keyword>